<evidence type="ECO:0000256" key="16">
    <source>
        <dbReference type="ARBA" id="ARBA00023136"/>
    </source>
</evidence>
<dbReference type="AlphaFoldDB" id="A0A0F7JWK8"/>
<evidence type="ECO:0000256" key="3">
    <source>
        <dbReference type="ARBA" id="ARBA00011649"/>
    </source>
</evidence>
<dbReference type="CDD" id="cd03470">
    <property type="entry name" value="Rieske_cytochrome_bc1"/>
    <property type="match status" value="1"/>
</dbReference>
<dbReference type="OrthoDB" id="9767869at2"/>
<evidence type="ECO:0000256" key="6">
    <source>
        <dbReference type="ARBA" id="ARBA00022448"/>
    </source>
</evidence>
<evidence type="ECO:0000313" key="22">
    <source>
        <dbReference type="EMBL" id="AKH20901.1"/>
    </source>
</evidence>
<reference evidence="22 23" key="1">
    <citation type="journal article" date="2015" name="Genome Announc.">
        <title>Complete Genome Sequence of Sedimenticola thiotaurini Strain SIP-G1, a Polyphosphate- and Polyhydroxyalkanoate-Accumulating Sulfur-Oxidizing Gammaproteobacterium Isolated from Salt Marsh Sediments.</title>
        <authorList>
            <person name="Flood B.E."/>
            <person name="Jones D.S."/>
            <person name="Bailey J.V."/>
        </authorList>
    </citation>
    <scope>NUCLEOTIDE SEQUENCE [LARGE SCALE GENOMIC DNA]</scope>
    <source>
        <strain evidence="22 23">SIP-G1</strain>
    </source>
</reference>
<keyword evidence="7" id="KW-1003">Cell membrane</keyword>
<dbReference type="InterPro" id="IPR017941">
    <property type="entry name" value="Rieske_2Fe-2S"/>
</dbReference>
<accession>A0A0F7JWK8</accession>
<comment type="function">
    <text evidence="1">Component of the ubiquinol-cytochrome c reductase complex (complex III or cytochrome b-c1 complex), which is a respiratory chain that generates an electrochemical potential coupled to ATP synthesis.</text>
</comment>
<evidence type="ECO:0000256" key="13">
    <source>
        <dbReference type="ARBA" id="ARBA00022989"/>
    </source>
</evidence>
<evidence type="ECO:0000256" key="17">
    <source>
        <dbReference type="ARBA" id="ARBA00023157"/>
    </source>
</evidence>
<keyword evidence="10" id="KW-0479">Metal-binding</keyword>
<keyword evidence="12 19" id="KW-0249">Electron transport</keyword>
<keyword evidence="14" id="KW-0408">Iron</keyword>
<keyword evidence="11" id="KW-1278">Translocase</keyword>
<dbReference type="SUPFAM" id="SSF50022">
    <property type="entry name" value="ISP domain"/>
    <property type="match status" value="1"/>
</dbReference>
<evidence type="ECO:0000256" key="11">
    <source>
        <dbReference type="ARBA" id="ARBA00022967"/>
    </source>
</evidence>
<evidence type="ECO:0000256" key="20">
    <source>
        <dbReference type="RuleBase" id="RU004497"/>
    </source>
</evidence>
<keyword evidence="8" id="KW-0812">Transmembrane</keyword>
<sequence length="194" mass="21142">MSVDLKKRRFLTAATSVVGAVGAGFVAVPFLKSWNPSEKAKAAGAPVEADISKLEPGQMMRVKWRGKPVWVVHRTEKNLKDMEGLTSVLLDPDSVDPQQPEYCQNPYRSRKPKYLVAVGICTHLGCSPTYRPEVAPHDLGADWVGGFFCPCHGSRFDLAGRVYSGVPAPKNLEIPPYMFLSDTRILVGEDGGAA</sequence>
<evidence type="ECO:0000259" key="21">
    <source>
        <dbReference type="PROSITE" id="PS51296"/>
    </source>
</evidence>
<dbReference type="Proteomes" id="UP000034410">
    <property type="component" value="Chromosome"/>
</dbReference>
<evidence type="ECO:0000256" key="2">
    <source>
        <dbReference type="ARBA" id="ARBA00004162"/>
    </source>
</evidence>
<dbReference type="GO" id="GO:0046872">
    <property type="term" value="F:metal ion binding"/>
    <property type="evidence" value="ECO:0007669"/>
    <property type="project" value="UniProtKB-KW"/>
</dbReference>
<dbReference type="Gene3D" id="2.102.10.10">
    <property type="entry name" value="Rieske [2Fe-2S] iron-sulphur domain"/>
    <property type="match status" value="1"/>
</dbReference>
<organism evidence="22 23">
    <name type="scientific">Sedimenticola thiotaurini</name>
    <dbReference type="NCBI Taxonomy" id="1543721"/>
    <lineage>
        <taxon>Bacteria</taxon>
        <taxon>Pseudomonadati</taxon>
        <taxon>Pseudomonadota</taxon>
        <taxon>Gammaproteobacteria</taxon>
        <taxon>Chromatiales</taxon>
        <taxon>Sedimenticolaceae</taxon>
        <taxon>Sedimenticola</taxon>
    </lineage>
</organism>
<keyword evidence="16" id="KW-0472">Membrane</keyword>
<evidence type="ECO:0000256" key="12">
    <source>
        <dbReference type="ARBA" id="ARBA00022982"/>
    </source>
</evidence>
<protein>
    <recommendedName>
        <fullName evidence="5 19">Ubiquinol-cytochrome c reductase iron-sulfur subunit</fullName>
        <ecNumber evidence="4 19">7.1.1.8</ecNumber>
    </recommendedName>
</protein>
<comment type="miscellaneous">
    <text evidence="19">The Rieske protein is a high potential 2Fe-2S protein.</text>
</comment>
<keyword evidence="9" id="KW-0001">2Fe-2S</keyword>
<comment type="catalytic activity">
    <reaction evidence="18 19">
        <text>a quinol + 2 Fe(III)-[cytochrome c](out) = a quinone + 2 Fe(II)-[cytochrome c](out) + 2 H(+)(out)</text>
        <dbReference type="Rhea" id="RHEA:11484"/>
        <dbReference type="Rhea" id="RHEA-COMP:10350"/>
        <dbReference type="Rhea" id="RHEA-COMP:14399"/>
        <dbReference type="ChEBI" id="CHEBI:15378"/>
        <dbReference type="ChEBI" id="CHEBI:24646"/>
        <dbReference type="ChEBI" id="CHEBI:29033"/>
        <dbReference type="ChEBI" id="CHEBI:29034"/>
        <dbReference type="ChEBI" id="CHEBI:132124"/>
        <dbReference type="EC" id="7.1.1.8"/>
    </reaction>
</comment>
<dbReference type="InterPro" id="IPR006317">
    <property type="entry name" value="Ubiquinol_cyt_c_Rdtase_Fe-S-su"/>
</dbReference>
<evidence type="ECO:0000256" key="7">
    <source>
        <dbReference type="ARBA" id="ARBA00022475"/>
    </source>
</evidence>
<evidence type="ECO:0000256" key="4">
    <source>
        <dbReference type="ARBA" id="ARBA00012951"/>
    </source>
</evidence>
<evidence type="ECO:0000256" key="8">
    <source>
        <dbReference type="ARBA" id="ARBA00022692"/>
    </source>
</evidence>
<comment type="subcellular location">
    <subcellularLocation>
        <location evidence="2">Cell membrane</location>
        <topology evidence="2">Single-pass membrane protein</topology>
    </subcellularLocation>
</comment>
<dbReference type="KEGG" id="seds:AAY24_11700"/>
<dbReference type="GO" id="GO:0051537">
    <property type="term" value="F:2 iron, 2 sulfur cluster binding"/>
    <property type="evidence" value="ECO:0007669"/>
    <property type="project" value="UniProtKB-KW"/>
</dbReference>
<keyword evidence="23" id="KW-1185">Reference proteome</keyword>
<evidence type="ECO:0000256" key="15">
    <source>
        <dbReference type="ARBA" id="ARBA00023014"/>
    </source>
</evidence>
<dbReference type="Gene3D" id="1.20.5.510">
    <property type="entry name" value="Single helix bin"/>
    <property type="match status" value="1"/>
</dbReference>
<dbReference type="GO" id="GO:0008121">
    <property type="term" value="F:quinol-cytochrome-c reductase activity"/>
    <property type="evidence" value="ECO:0007669"/>
    <property type="project" value="UniProtKB-EC"/>
</dbReference>
<evidence type="ECO:0000256" key="19">
    <source>
        <dbReference type="RuleBase" id="RU004494"/>
    </source>
</evidence>
<dbReference type="InterPro" id="IPR014349">
    <property type="entry name" value="Rieske_Fe-S_prot"/>
</dbReference>
<evidence type="ECO:0000256" key="18">
    <source>
        <dbReference type="ARBA" id="ARBA00029351"/>
    </source>
</evidence>
<dbReference type="PRINTS" id="PR00162">
    <property type="entry name" value="RIESKE"/>
</dbReference>
<evidence type="ECO:0000256" key="10">
    <source>
        <dbReference type="ARBA" id="ARBA00022723"/>
    </source>
</evidence>
<evidence type="ECO:0000256" key="5">
    <source>
        <dbReference type="ARBA" id="ARBA00019816"/>
    </source>
</evidence>
<dbReference type="Pfam" id="PF10399">
    <property type="entry name" value="UCR_Fe-S_N"/>
    <property type="match status" value="1"/>
</dbReference>
<dbReference type="InterPro" id="IPR005805">
    <property type="entry name" value="Rieske_Fe-S_prot_C"/>
</dbReference>
<dbReference type="PANTHER" id="PTHR10134">
    <property type="entry name" value="CYTOCHROME B-C1 COMPLEX SUBUNIT RIESKE, MITOCHONDRIAL"/>
    <property type="match status" value="1"/>
</dbReference>
<dbReference type="NCBIfam" id="TIGR01416">
    <property type="entry name" value="Rieske_proteo"/>
    <property type="match status" value="1"/>
</dbReference>
<proteinExistence type="predicted"/>
<dbReference type="InterPro" id="IPR019470">
    <property type="entry name" value="Ubiq_cytC_Rdtase_Fe-S_su_TAT"/>
</dbReference>
<evidence type="ECO:0000256" key="9">
    <source>
        <dbReference type="ARBA" id="ARBA00022714"/>
    </source>
</evidence>
<keyword evidence="17" id="KW-1015">Disulfide bond</keyword>
<keyword evidence="15" id="KW-0411">Iron-sulfur</keyword>
<name>A0A0F7JWK8_9GAMM</name>
<evidence type="ECO:0000256" key="1">
    <source>
        <dbReference type="ARBA" id="ARBA00002444"/>
    </source>
</evidence>
<comment type="subunit">
    <text evidence="3 20">The main subunits of complex b-c1 are: cytochrome b, cytochrome c1 and the Rieske protein.</text>
</comment>
<dbReference type="PROSITE" id="PS51296">
    <property type="entry name" value="RIESKE"/>
    <property type="match status" value="1"/>
</dbReference>
<feature type="domain" description="Rieske" evidence="21">
    <location>
        <begin position="82"/>
        <end position="186"/>
    </location>
</feature>
<dbReference type="EC" id="7.1.1.8" evidence="4 19"/>
<dbReference type="EMBL" id="CP011412">
    <property type="protein sequence ID" value="AKH20901.1"/>
    <property type="molecule type" value="Genomic_DNA"/>
</dbReference>
<keyword evidence="6 19" id="KW-0813">Transport</keyword>
<gene>
    <name evidence="22" type="ORF">AAY24_11700</name>
</gene>
<dbReference type="RefSeq" id="WP_046859830.1">
    <property type="nucleotide sequence ID" value="NZ_CP011412.1"/>
</dbReference>
<keyword evidence="13" id="KW-1133">Transmembrane helix</keyword>
<evidence type="ECO:0000256" key="14">
    <source>
        <dbReference type="ARBA" id="ARBA00023004"/>
    </source>
</evidence>
<comment type="cofactor">
    <cofactor evidence="19">
        <name>[2Fe-2S] cluster</name>
        <dbReference type="ChEBI" id="CHEBI:190135"/>
    </cofactor>
    <text evidence="19">Binds 1 [2Fe-2S] cluster per subunit.</text>
</comment>
<dbReference type="PATRIC" id="fig|1543721.4.peg.2423"/>
<dbReference type="GO" id="GO:0005886">
    <property type="term" value="C:plasma membrane"/>
    <property type="evidence" value="ECO:0007669"/>
    <property type="project" value="UniProtKB-SubCell"/>
</dbReference>
<evidence type="ECO:0000313" key="23">
    <source>
        <dbReference type="Proteomes" id="UP000034410"/>
    </source>
</evidence>
<dbReference type="Pfam" id="PF00355">
    <property type="entry name" value="Rieske"/>
    <property type="match status" value="1"/>
</dbReference>
<dbReference type="InterPro" id="IPR036922">
    <property type="entry name" value="Rieske_2Fe-2S_sf"/>
</dbReference>